<organism evidence="2 3">
    <name type="scientific">Metallosphaera cuprina (strain Ar-4)</name>
    <dbReference type="NCBI Taxonomy" id="1006006"/>
    <lineage>
        <taxon>Archaea</taxon>
        <taxon>Thermoproteota</taxon>
        <taxon>Thermoprotei</taxon>
        <taxon>Sulfolobales</taxon>
        <taxon>Sulfolobaceae</taxon>
        <taxon>Metallosphaera</taxon>
    </lineage>
</organism>
<dbReference type="PROSITE" id="PS51273">
    <property type="entry name" value="GATASE_TYPE_1"/>
    <property type="match status" value="1"/>
</dbReference>
<dbReference type="GO" id="GO:0005829">
    <property type="term" value="C:cytosol"/>
    <property type="evidence" value="ECO:0007669"/>
    <property type="project" value="TreeGrafter"/>
</dbReference>
<evidence type="ECO:0000259" key="1">
    <source>
        <dbReference type="Pfam" id="PF00117"/>
    </source>
</evidence>
<keyword evidence="2" id="KW-0315">Glutamine amidotransferase</keyword>
<dbReference type="GO" id="GO:0016740">
    <property type="term" value="F:transferase activity"/>
    <property type="evidence" value="ECO:0007669"/>
    <property type="project" value="UniProtKB-KW"/>
</dbReference>
<dbReference type="AlphaFoldDB" id="F4G2D9"/>
<keyword evidence="3" id="KW-1185">Reference proteome</keyword>
<dbReference type="InterPro" id="IPR044992">
    <property type="entry name" value="ChyE-like"/>
</dbReference>
<dbReference type="HOGENOM" id="CLU_054974_3_1_2"/>
<dbReference type="PANTHER" id="PTHR42695:SF5">
    <property type="entry name" value="GLUTAMINE AMIDOTRANSFERASE YLR126C-RELATED"/>
    <property type="match status" value="1"/>
</dbReference>
<dbReference type="EMBL" id="CP002656">
    <property type="protein sequence ID" value="AEB94987.1"/>
    <property type="molecule type" value="Genomic_DNA"/>
</dbReference>
<dbReference type="InterPro" id="IPR029062">
    <property type="entry name" value="Class_I_gatase-like"/>
</dbReference>
<gene>
    <name evidence="2" type="ordered locus">Mcup_0882</name>
</gene>
<protein>
    <submittedName>
        <fullName evidence="2">Glutamine amidotransferase class-I</fullName>
    </submittedName>
</protein>
<dbReference type="InterPro" id="IPR017926">
    <property type="entry name" value="GATASE"/>
</dbReference>
<dbReference type="Gene3D" id="3.40.50.880">
    <property type="match status" value="1"/>
</dbReference>
<evidence type="ECO:0000313" key="3">
    <source>
        <dbReference type="Proteomes" id="UP000007812"/>
    </source>
</evidence>
<accession>F4G2D9</accession>
<dbReference type="KEGG" id="mcn:Mcup_0882"/>
<evidence type="ECO:0000313" key="2">
    <source>
        <dbReference type="EMBL" id="AEB94987.1"/>
    </source>
</evidence>
<dbReference type="PANTHER" id="PTHR42695">
    <property type="entry name" value="GLUTAMINE AMIDOTRANSFERASE YLR126C-RELATED"/>
    <property type="match status" value="1"/>
</dbReference>
<reference evidence="2 3" key="1">
    <citation type="journal article" date="2011" name="J. Bacteriol.">
        <title>Complete genome sequence of Metallosphaera cuprina, a metal sulfide-oxidizing archaeon from a hot spring.</title>
        <authorList>
            <person name="Liu L.J."/>
            <person name="You X.Y."/>
            <person name="Zheng H."/>
            <person name="Wang S."/>
            <person name="Jiang C.Y."/>
            <person name="Liu S.J."/>
        </authorList>
    </citation>
    <scope>NUCLEOTIDE SEQUENCE [LARGE SCALE GENOMIC DNA]</scope>
    <source>
        <strain evidence="2 3">Ar-4</strain>
    </source>
</reference>
<dbReference type="eggNOG" id="arCOG00090">
    <property type="taxonomic scope" value="Archaea"/>
</dbReference>
<dbReference type="Pfam" id="PF00117">
    <property type="entry name" value="GATase"/>
    <property type="match status" value="1"/>
</dbReference>
<sequence length="202" mass="22787">MEGPGSIKEVLEERGFKVLERLATEIKGNETFDGLIVMGGPMGVYESDRYPYLNVEMTLIRRAITSGKPVLGVCLGSQLISAALGGSVSRGEFGEELGVYKVYLLEDLREVLGPSIEVFQMHGDTFTLPKGGKLLAYSEKYFQAFRVGTALGLQFHLEVNRKIVSQWIEYYKINRQFDREVDDERLRRSSEKVISYWLSSVS</sequence>
<dbReference type="PATRIC" id="fig|1006006.8.peg.881"/>
<dbReference type="STRING" id="1006006.Mcup_0882"/>
<dbReference type="SUPFAM" id="SSF52317">
    <property type="entry name" value="Class I glutamine amidotransferase-like"/>
    <property type="match status" value="1"/>
</dbReference>
<feature type="domain" description="Glutamine amidotransferase" evidence="1">
    <location>
        <begin position="23"/>
        <end position="160"/>
    </location>
</feature>
<dbReference type="Proteomes" id="UP000007812">
    <property type="component" value="Chromosome"/>
</dbReference>
<name>F4G2D9_METCR</name>
<proteinExistence type="predicted"/>
<dbReference type="CDD" id="cd01741">
    <property type="entry name" value="GATase1_1"/>
    <property type="match status" value="1"/>
</dbReference>